<protein>
    <recommendedName>
        <fullName evidence="3">CCHC-type domain-containing protein</fullName>
    </recommendedName>
</protein>
<keyword evidence="1" id="KW-0862">Zinc</keyword>
<dbReference type="PROSITE" id="PS50158">
    <property type="entry name" value="ZF_CCHC"/>
    <property type="match status" value="1"/>
</dbReference>
<dbReference type="EMBL" id="MU003870">
    <property type="protein sequence ID" value="KAF2716547.1"/>
    <property type="molecule type" value="Genomic_DNA"/>
</dbReference>
<dbReference type="Pfam" id="PF10175">
    <property type="entry name" value="MPP6"/>
    <property type="match status" value="1"/>
</dbReference>
<evidence type="ECO:0000256" key="1">
    <source>
        <dbReference type="PROSITE-ProRule" id="PRU00047"/>
    </source>
</evidence>
<proteinExistence type="predicted"/>
<dbReference type="AlphaFoldDB" id="A0A9P4UI74"/>
<keyword evidence="5" id="KW-1185">Reference proteome</keyword>
<organism evidence="4 5">
    <name type="scientific">Polychaeton citri CBS 116435</name>
    <dbReference type="NCBI Taxonomy" id="1314669"/>
    <lineage>
        <taxon>Eukaryota</taxon>
        <taxon>Fungi</taxon>
        <taxon>Dikarya</taxon>
        <taxon>Ascomycota</taxon>
        <taxon>Pezizomycotina</taxon>
        <taxon>Dothideomycetes</taxon>
        <taxon>Dothideomycetidae</taxon>
        <taxon>Capnodiales</taxon>
        <taxon>Capnodiaceae</taxon>
        <taxon>Polychaeton</taxon>
    </lineage>
</organism>
<dbReference type="InterPro" id="IPR036875">
    <property type="entry name" value="Znf_CCHC_sf"/>
</dbReference>
<dbReference type="InterPro" id="IPR001878">
    <property type="entry name" value="Znf_CCHC"/>
</dbReference>
<name>A0A9P4UI74_9PEZI</name>
<feature type="compositionally biased region" description="Basic and acidic residues" evidence="2">
    <location>
        <begin position="187"/>
        <end position="220"/>
    </location>
</feature>
<feature type="region of interest" description="Disordered" evidence="2">
    <location>
        <begin position="1"/>
        <end position="77"/>
    </location>
</feature>
<dbReference type="SMART" id="SM00343">
    <property type="entry name" value="ZnF_C2HC"/>
    <property type="match status" value="1"/>
</dbReference>
<feature type="compositionally biased region" description="Basic and acidic residues" evidence="2">
    <location>
        <begin position="147"/>
        <end position="164"/>
    </location>
</feature>
<keyword evidence="1" id="KW-0863">Zinc-finger</keyword>
<feature type="domain" description="CCHC-type" evidence="3">
    <location>
        <begin position="250"/>
        <end position="265"/>
    </location>
</feature>
<reference evidence="4" key="1">
    <citation type="journal article" date="2020" name="Stud. Mycol.">
        <title>101 Dothideomycetes genomes: a test case for predicting lifestyles and emergence of pathogens.</title>
        <authorList>
            <person name="Haridas S."/>
            <person name="Albert R."/>
            <person name="Binder M."/>
            <person name="Bloem J."/>
            <person name="Labutti K."/>
            <person name="Salamov A."/>
            <person name="Andreopoulos B."/>
            <person name="Baker S."/>
            <person name="Barry K."/>
            <person name="Bills G."/>
            <person name="Bluhm B."/>
            <person name="Cannon C."/>
            <person name="Castanera R."/>
            <person name="Culley D."/>
            <person name="Daum C."/>
            <person name="Ezra D."/>
            <person name="Gonzalez J."/>
            <person name="Henrissat B."/>
            <person name="Kuo A."/>
            <person name="Liang C."/>
            <person name="Lipzen A."/>
            <person name="Lutzoni F."/>
            <person name="Magnuson J."/>
            <person name="Mondo S."/>
            <person name="Nolan M."/>
            <person name="Ohm R."/>
            <person name="Pangilinan J."/>
            <person name="Park H.-J."/>
            <person name="Ramirez L."/>
            <person name="Alfaro M."/>
            <person name="Sun H."/>
            <person name="Tritt A."/>
            <person name="Yoshinaga Y."/>
            <person name="Zwiers L.-H."/>
            <person name="Turgeon B."/>
            <person name="Goodwin S."/>
            <person name="Spatafora J."/>
            <person name="Crous P."/>
            <person name="Grigoriev I."/>
        </authorList>
    </citation>
    <scope>NUCLEOTIDE SEQUENCE</scope>
    <source>
        <strain evidence="4">CBS 116435</strain>
    </source>
</reference>
<sequence>MASNGGSKTMSNRLMGMKFMQRGALATPSTPSTPETRPSKKQRLSDGSALSTPVSTPSAAPDGPTTPGDYGSVAAERDADTKWHLSFQQPIKATTQSPLSIVTAGYSYIDNASVLQDESSDDTDDGSAAAAASGVEVMGRRSFGNFKSKDNIHSKRNEDTYSDRDSEDSESESGGDDSDDPTGAKSLIRESRKAAADKLRTERSAKRKSDNVEVDKMAAERRKKQIKMNKGLPITGGISSGGGSPRDITCHGCGKKGHMKRDCPNRGAQRR</sequence>
<feature type="compositionally biased region" description="Polar residues" evidence="2">
    <location>
        <begin position="48"/>
        <end position="58"/>
    </location>
</feature>
<dbReference type="Pfam" id="PF00098">
    <property type="entry name" value="zf-CCHC"/>
    <property type="match status" value="1"/>
</dbReference>
<evidence type="ECO:0000313" key="5">
    <source>
        <dbReference type="Proteomes" id="UP000799441"/>
    </source>
</evidence>
<dbReference type="SUPFAM" id="SSF57756">
    <property type="entry name" value="Retrovirus zinc finger-like domains"/>
    <property type="match status" value="1"/>
</dbReference>
<keyword evidence="1" id="KW-0479">Metal-binding</keyword>
<accession>A0A9P4UI74</accession>
<gene>
    <name evidence="4" type="ORF">K431DRAFT_289327</name>
</gene>
<dbReference type="GO" id="GO:0008270">
    <property type="term" value="F:zinc ion binding"/>
    <property type="evidence" value="ECO:0007669"/>
    <property type="project" value="UniProtKB-KW"/>
</dbReference>
<feature type="compositionally biased region" description="Low complexity" evidence="2">
    <location>
        <begin position="27"/>
        <end position="36"/>
    </location>
</feature>
<feature type="region of interest" description="Disordered" evidence="2">
    <location>
        <begin position="116"/>
        <end position="271"/>
    </location>
</feature>
<dbReference type="OrthoDB" id="427960at2759"/>
<dbReference type="Gene3D" id="4.10.60.10">
    <property type="entry name" value="Zinc finger, CCHC-type"/>
    <property type="match status" value="1"/>
</dbReference>
<dbReference type="Proteomes" id="UP000799441">
    <property type="component" value="Unassembled WGS sequence"/>
</dbReference>
<comment type="caution">
    <text evidence="4">The sequence shown here is derived from an EMBL/GenBank/DDBJ whole genome shotgun (WGS) entry which is preliminary data.</text>
</comment>
<dbReference type="GO" id="GO:0003676">
    <property type="term" value="F:nucleic acid binding"/>
    <property type="evidence" value="ECO:0007669"/>
    <property type="project" value="InterPro"/>
</dbReference>
<evidence type="ECO:0000256" key="2">
    <source>
        <dbReference type="SAM" id="MobiDB-lite"/>
    </source>
</evidence>
<evidence type="ECO:0000313" key="4">
    <source>
        <dbReference type="EMBL" id="KAF2716547.1"/>
    </source>
</evidence>
<feature type="compositionally biased region" description="Acidic residues" evidence="2">
    <location>
        <begin position="165"/>
        <end position="180"/>
    </location>
</feature>
<feature type="compositionally biased region" description="Polar residues" evidence="2">
    <location>
        <begin position="1"/>
        <end position="12"/>
    </location>
</feature>
<evidence type="ECO:0000259" key="3">
    <source>
        <dbReference type="PROSITE" id="PS50158"/>
    </source>
</evidence>